<proteinExistence type="predicted"/>
<feature type="domain" description="DUF4132" evidence="2">
    <location>
        <begin position="12"/>
        <end position="85"/>
    </location>
</feature>
<organism evidence="3 4">
    <name type="scientific">Streptomyces longisporoflavus</name>
    <dbReference type="NCBI Taxonomy" id="28044"/>
    <lineage>
        <taxon>Bacteria</taxon>
        <taxon>Bacillati</taxon>
        <taxon>Actinomycetota</taxon>
        <taxon>Actinomycetes</taxon>
        <taxon>Kitasatosporales</taxon>
        <taxon>Streptomycetaceae</taxon>
        <taxon>Streptomyces</taxon>
    </lineage>
</organism>
<comment type="caution">
    <text evidence="3">The sequence shown here is derived from an EMBL/GenBank/DDBJ whole genome shotgun (WGS) entry which is preliminary data.</text>
</comment>
<evidence type="ECO:0000313" key="4">
    <source>
        <dbReference type="Proteomes" id="UP001610818"/>
    </source>
</evidence>
<evidence type="ECO:0000313" key="3">
    <source>
        <dbReference type="EMBL" id="MFH8551540.1"/>
    </source>
</evidence>
<keyword evidence="4" id="KW-1185">Reference proteome</keyword>
<accession>A0ABW7R4N1</accession>
<dbReference type="Proteomes" id="UP001610818">
    <property type="component" value="Unassembled WGS sequence"/>
</dbReference>
<feature type="region of interest" description="Disordered" evidence="1">
    <location>
        <begin position="1"/>
        <end position="43"/>
    </location>
</feature>
<gene>
    <name evidence="3" type="ORF">ACH4F9_41840</name>
</gene>
<feature type="region of interest" description="Disordered" evidence="1">
    <location>
        <begin position="92"/>
        <end position="114"/>
    </location>
</feature>
<name>A0ABW7R4N1_9ACTN</name>
<reference evidence="3 4" key="1">
    <citation type="submission" date="2024-10" db="EMBL/GenBank/DDBJ databases">
        <title>The Natural Products Discovery Center: Release of the First 8490 Sequenced Strains for Exploring Actinobacteria Biosynthetic Diversity.</title>
        <authorList>
            <person name="Kalkreuter E."/>
            <person name="Kautsar S.A."/>
            <person name="Yang D."/>
            <person name="Bader C.D."/>
            <person name="Teijaro C.N."/>
            <person name="Fluegel L."/>
            <person name="Davis C.M."/>
            <person name="Simpson J.R."/>
            <person name="Lauterbach L."/>
            <person name="Steele A.D."/>
            <person name="Gui C."/>
            <person name="Meng S."/>
            <person name="Li G."/>
            <person name="Viehrig K."/>
            <person name="Ye F."/>
            <person name="Su P."/>
            <person name="Kiefer A.F."/>
            <person name="Nichols A."/>
            <person name="Cepeda A.J."/>
            <person name="Yan W."/>
            <person name="Fan B."/>
            <person name="Jiang Y."/>
            <person name="Adhikari A."/>
            <person name="Zheng C.-J."/>
            <person name="Schuster L."/>
            <person name="Cowan T.M."/>
            <person name="Smanski M.J."/>
            <person name="Chevrette M.G."/>
            <person name="De Carvalho L.P.S."/>
            <person name="Shen B."/>
        </authorList>
    </citation>
    <scope>NUCLEOTIDE SEQUENCE [LARGE SCALE GENOMIC DNA]</scope>
    <source>
        <strain evidence="3 4">NPDC017990</strain>
    </source>
</reference>
<evidence type="ECO:0000256" key="1">
    <source>
        <dbReference type="SAM" id="MobiDB-lite"/>
    </source>
</evidence>
<sequence length="114" mass="12804">MRRRRCPERTRSAPPPAARPATASKMSTASAATPNASKRTVNAERLRLTGMAAENRTWTYADWSRYYRDHPITGVITRLLEWEYATPDSQDFHPLDPCTPSAPIPGGARVRLRP</sequence>
<dbReference type="Pfam" id="PF13569">
    <property type="entry name" value="DUF4132"/>
    <property type="match status" value="1"/>
</dbReference>
<protein>
    <submittedName>
        <fullName evidence="3">DUF4132 domain-containing protein</fullName>
    </submittedName>
</protein>
<dbReference type="EMBL" id="JBIRGQ010000012">
    <property type="protein sequence ID" value="MFH8551540.1"/>
    <property type="molecule type" value="Genomic_DNA"/>
</dbReference>
<dbReference type="RefSeq" id="WP_397718527.1">
    <property type="nucleotide sequence ID" value="NZ_JBIRGN010000012.1"/>
</dbReference>
<feature type="compositionally biased region" description="Low complexity" evidence="1">
    <location>
        <begin position="19"/>
        <end position="33"/>
    </location>
</feature>
<evidence type="ECO:0000259" key="2">
    <source>
        <dbReference type="Pfam" id="PF13569"/>
    </source>
</evidence>
<dbReference type="InterPro" id="IPR025406">
    <property type="entry name" value="DUF4132"/>
</dbReference>